<gene>
    <name evidence="1" type="ORF">LCGC14_2557480</name>
</gene>
<reference evidence="1" key="1">
    <citation type="journal article" date="2015" name="Nature">
        <title>Complex archaea that bridge the gap between prokaryotes and eukaryotes.</title>
        <authorList>
            <person name="Spang A."/>
            <person name="Saw J.H."/>
            <person name="Jorgensen S.L."/>
            <person name="Zaremba-Niedzwiedzka K."/>
            <person name="Martijn J."/>
            <person name="Lind A.E."/>
            <person name="van Eijk R."/>
            <person name="Schleper C."/>
            <person name="Guy L."/>
            <person name="Ettema T.J."/>
        </authorList>
    </citation>
    <scope>NUCLEOTIDE SEQUENCE</scope>
</reference>
<dbReference type="EMBL" id="LAZR01042128">
    <property type="protein sequence ID" value="KKL10275.1"/>
    <property type="molecule type" value="Genomic_DNA"/>
</dbReference>
<accession>A0A0F9ALM6</accession>
<dbReference type="AlphaFoldDB" id="A0A0F9ALM6"/>
<evidence type="ECO:0000313" key="1">
    <source>
        <dbReference type="EMBL" id="KKL10275.1"/>
    </source>
</evidence>
<name>A0A0F9ALM6_9ZZZZ</name>
<comment type="caution">
    <text evidence="1">The sequence shown here is derived from an EMBL/GenBank/DDBJ whole genome shotgun (WGS) entry which is preliminary data.</text>
</comment>
<sequence>MAVKVDIQFDKEDMLTKVVVQNGRVTKVVAASPDIDQIEDIAKFLIKAFSDVYIESMTKAHNRVIAILMKRKEDDSNNLSG</sequence>
<proteinExistence type="predicted"/>
<protein>
    <submittedName>
        <fullName evidence="1">Uncharacterized protein</fullName>
    </submittedName>
</protein>
<organism evidence="1">
    <name type="scientific">marine sediment metagenome</name>
    <dbReference type="NCBI Taxonomy" id="412755"/>
    <lineage>
        <taxon>unclassified sequences</taxon>
        <taxon>metagenomes</taxon>
        <taxon>ecological metagenomes</taxon>
    </lineage>
</organism>